<dbReference type="Proteomes" id="UP000886817">
    <property type="component" value="Unassembled WGS sequence"/>
</dbReference>
<evidence type="ECO:0000256" key="6">
    <source>
        <dbReference type="PIRNR" id="PIRNR000535"/>
    </source>
</evidence>
<proteinExistence type="inferred from homology"/>
<dbReference type="GO" id="GO:0005988">
    <property type="term" value="P:lactose metabolic process"/>
    <property type="evidence" value="ECO:0007669"/>
    <property type="project" value="UniProtKB-KW"/>
</dbReference>
<reference evidence="8" key="2">
    <citation type="submission" date="2021-04" db="EMBL/GenBank/DDBJ databases">
        <authorList>
            <person name="Gilroy R."/>
        </authorList>
    </citation>
    <scope>NUCLEOTIDE SEQUENCE</scope>
    <source>
        <strain evidence="8">ChiSjej1B19-8411</strain>
    </source>
</reference>
<evidence type="ECO:0000256" key="3">
    <source>
        <dbReference type="ARBA" id="ARBA00022741"/>
    </source>
</evidence>
<name>A0A9D2B4P1_9FIRM</name>
<evidence type="ECO:0000256" key="4">
    <source>
        <dbReference type="ARBA" id="ARBA00022777"/>
    </source>
</evidence>
<comment type="similarity">
    <text evidence="1">Belongs to the carbohydrate kinase pfkB family.</text>
</comment>
<comment type="pathway">
    <text evidence="6">Carbohydrate metabolism; D-tagatose 6-phosphate degradation; D-glyceraldehyde 3-phosphate and glycerone phosphate from D-tagatose 6-phosphate: step 1/2.</text>
</comment>
<dbReference type="GO" id="GO:0044281">
    <property type="term" value="P:small molecule metabolic process"/>
    <property type="evidence" value="ECO:0007669"/>
    <property type="project" value="UniProtKB-ARBA"/>
</dbReference>
<dbReference type="InterPro" id="IPR017583">
    <property type="entry name" value="Tagatose/fructose_Pkinase"/>
</dbReference>
<reference evidence="8" key="1">
    <citation type="journal article" date="2021" name="PeerJ">
        <title>Extensive microbial diversity within the chicken gut microbiome revealed by metagenomics and culture.</title>
        <authorList>
            <person name="Gilroy R."/>
            <person name="Ravi A."/>
            <person name="Getino M."/>
            <person name="Pursley I."/>
            <person name="Horton D.L."/>
            <person name="Alikhan N.F."/>
            <person name="Baker D."/>
            <person name="Gharbi K."/>
            <person name="Hall N."/>
            <person name="Watson M."/>
            <person name="Adriaenssens E.M."/>
            <person name="Foster-Nyarko E."/>
            <person name="Jarju S."/>
            <person name="Secka A."/>
            <person name="Antonio M."/>
            <person name="Oren A."/>
            <person name="Chaudhuri R.R."/>
            <person name="La Ragione R."/>
            <person name="Hildebrand F."/>
            <person name="Pallen M.J."/>
        </authorList>
    </citation>
    <scope>NUCLEOTIDE SEQUENCE</scope>
    <source>
        <strain evidence="8">ChiSjej1B19-8411</strain>
    </source>
</reference>
<dbReference type="GO" id="GO:0005829">
    <property type="term" value="C:cytosol"/>
    <property type="evidence" value="ECO:0007669"/>
    <property type="project" value="TreeGrafter"/>
</dbReference>
<accession>A0A9D2B4P1</accession>
<evidence type="ECO:0000256" key="2">
    <source>
        <dbReference type="ARBA" id="ARBA00022679"/>
    </source>
</evidence>
<dbReference type="EMBL" id="DXEX01000244">
    <property type="protein sequence ID" value="HIX60324.1"/>
    <property type="molecule type" value="Genomic_DNA"/>
</dbReference>
<keyword evidence="3 6" id="KW-0547">Nucleotide-binding</keyword>
<dbReference type="AlphaFoldDB" id="A0A9D2B4P1"/>
<comment type="similarity">
    <text evidence="6">Belongs to the carbohydrate kinase PfkB family. LacC subfamily.</text>
</comment>
<evidence type="ECO:0000313" key="9">
    <source>
        <dbReference type="Proteomes" id="UP000886817"/>
    </source>
</evidence>
<dbReference type="InterPro" id="IPR011611">
    <property type="entry name" value="PfkB_dom"/>
</dbReference>
<dbReference type="GO" id="GO:0008662">
    <property type="term" value="F:1-phosphofructokinase activity"/>
    <property type="evidence" value="ECO:0007669"/>
    <property type="project" value="InterPro"/>
</dbReference>
<dbReference type="GO" id="GO:0016052">
    <property type="term" value="P:carbohydrate catabolic process"/>
    <property type="evidence" value="ECO:0007669"/>
    <property type="project" value="UniProtKB-ARBA"/>
</dbReference>
<dbReference type="GO" id="GO:0005524">
    <property type="term" value="F:ATP binding"/>
    <property type="evidence" value="ECO:0007669"/>
    <property type="project" value="UniProtKB-KW"/>
</dbReference>
<dbReference type="FunFam" id="3.40.1190.20:FF:000001">
    <property type="entry name" value="Phosphofructokinase"/>
    <property type="match status" value="1"/>
</dbReference>
<gene>
    <name evidence="8" type="primary">pfkB</name>
    <name evidence="8" type="ORF">IAA45_11510</name>
</gene>
<dbReference type="PIRSF" id="PIRSF000535">
    <property type="entry name" value="1PFK/6PFK/LacC"/>
    <property type="match status" value="1"/>
</dbReference>
<keyword evidence="5 6" id="KW-0067">ATP-binding</keyword>
<evidence type="ECO:0000313" key="8">
    <source>
        <dbReference type="EMBL" id="HIX60324.1"/>
    </source>
</evidence>
<dbReference type="InterPro" id="IPR022463">
    <property type="entry name" value="1-PFruKinase"/>
</dbReference>
<evidence type="ECO:0000256" key="5">
    <source>
        <dbReference type="ARBA" id="ARBA00022840"/>
    </source>
</evidence>
<dbReference type="GO" id="GO:0009024">
    <property type="term" value="F:tagatose-6-phosphate kinase activity"/>
    <property type="evidence" value="ECO:0007669"/>
    <property type="project" value="UniProtKB-EC"/>
</dbReference>
<protein>
    <recommendedName>
        <fullName evidence="6">Tagatose-6-phosphate kinase</fullName>
        <ecNumber evidence="6">2.7.1.144</ecNumber>
    </recommendedName>
</protein>
<evidence type="ECO:0000256" key="1">
    <source>
        <dbReference type="ARBA" id="ARBA00005380"/>
    </source>
</evidence>
<dbReference type="PANTHER" id="PTHR46566:SF1">
    <property type="entry name" value="1-PHOSPHOFRUCTOKINASE"/>
    <property type="match status" value="1"/>
</dbReference>
<dbReference type="Pfam" id="PF00294">
    <property type="entry name" value="PfkB"/>
    <property type="match status" value="1"/>
</dbReference>
<organism evidence="8 9">
    <name type="scientific">Candidatus Blautia gallistercoris</name>
    <dbReference type="NCBI Taxonomy" id="2838490"/>
    <lineage>
        <taxon>Bacteria</taxon>
        <taxon>Bacillati</taxon>
        <taxon>Bacillota</taxon>
        <taxon>Clostridia</taxon>
        <taxon>Lachnospirales</taxon>
        <taxon>Lachnospiraceae</taxon>
        <taxon>Blautia</taxon>
    </lineage>
</organism>
<keyword evidence="4" id="KW-0418">Kinase</keyword>
<comment type="catalytic activity">
    <reaction evidence="6">
        <text>D-tagatofuranose 6-phosphate + ATP = D-tagatofuranose 1,6-bisphosphate + ADP + H(+)</text>
        <dbReference type="Rhea" id="RHEA:12420"/>
        <dbReference type="ChEBI" id="CHEBI:15378"/>
        <dbReference type="ChEBI" id="CHEBI:30616"/>
        <dbReference type="ChEBI" id="CHEBI:58694"/>
        <dbReference type="ChEBI" id="CHEBI:58695"/>
        <dbReference type="ChEBI" id="CHEBI:456216"/>
        <dbReference type="EC" id="2.7.1.144"/>
    </reaction>
</comment>
<dbReference type="SUPFAM" id="SSF53613">
    <property type="entry name" value="Ribokinase-like"/>
    <property type="match status" value="1"/>
</dbReference>
<keyword evidence="6" id="KW-0423">Lactose metabolism</keyword>
<feature type="domain" description="Carbohydrate kinase PfkB" evidence="7">
    <location>
        <begin position="12"/>
        <end position="289"/>
    </location>
</feature>
<dbReference type="Gene3D" id="3.40.1190.20">
    <property type="match status" value="1"/>
</dbReference>
<comment type="caution">
    <text evidence="8">The sequence shown here is derived from an EMBL/GenBank/DDBJ whole genome shotgun (WGS) entry which is preliminary data.</text>
</comment>
<dbReference type="NCBIfam" id="TIGR03828">
    <property type="entry name" value="pfkB"/>
    <property type="match status" value="1"/>
</dbReference>
<keyword evidence="2 6" id="KW-0808">Transferase</keyword>
<dbReference type="InterPro" id="IPR029056">
    <property type="entry name" value="Ribokinase-like"/>
</dbReference>
<evidence type="ECO:0000259" key="7">
    <source>
        <dbReference type="Pfam" id="PF00294"/>
    </source>
</evidence>
<dbReference type="NCBIfam" id="TIGR03168">
    <property type="entry name" value="1-PFK"/>
    <property type="match status" value="1"/>
</dbReference>
<dbReference type="PANTHER" id="PTHR46566">
    <property type="entry name" value="1-PHOSPHOFRUCTOKINASE-RELATED"/>
    <property type="match status" value="1"/>
</dbReference>
<sequence>MIYTLTLNPALDYIVTVPDFQPGRTNRTKKEQIFPGGKGINVSLVLQNLGMESIALGFTAGFTGSEIEKLLQERNCKSDFIRLSQGNSRINVKIQNINGTEINGIGPAIPPESLELLYRKLDTLTEQDVLVLAGSIPASLPVDIYRQILSRLRSHAPQIVVDAEKELLLSILEFHPFLIKPNHHELGSLFQRQFHSRREVIPYARKLREMGAANVLVSMGGQGAVLAASDGRCYESPAPAGTLINAVGSGDSMVAGFLTGYMEQGEILHAFRMGIAAGSASAFSEGFASRAETEQLYCTIHSISC</sequence>
<dbReference type="EC" id="2.7.1.144" evidence="6"/>
<dbReference type="CDD" id="cd01164">
    <property type="entry name" value="FruK_PfkB_like"/>
    <property type="match status" value="1"/>
</dbReference>